<dbReference type="EMBL" id="PDNW01000002">
    <property type="protein sequence ID" value="PLC51243.1"/>
    <property type="molecule type" value="Genomic_DNA"/>
</dbReference>
<gene>
    <name evidence="2" type="ORF">CR159_03145</name>
</gene>
<dbReference type="OrthoDB" id="5295943at2"/>
<evidence type="ECO:0000256" key="1">
    <source>
        <dbReference type="SAM" id="MobiDB-lite"/>
    </source>
</evidence>
<feature type="region of interest" description="Disordered" evidence="1">
    <location>
        <begin position="54"/>
        <end position="77"/>
    </location>
</feature>
<organism evidence="2 3">
    <name type="scientific">Pollutimonas subterranea</name>
    <dbReference type="NCBI Taxonomy" id="2045210"/>
    <lineage>
        <taxon>Bacteria</taxon>
        <taxon>Pseudomonadati</taxon>
        <taxon>Pseudomonadota</taxon>
        <taxon>Betaproteobacteria</taxon>
        <taxon>Burkholderiales</taxon>
        <taxon>Alcaligenaceae</taxon>
        <taxon>Pollutimonas</taxon>
    </lineage>
</organism>
<comment type="caution">
    <text evidence="2">The sequence shown here is derived from an EMBL/GenBank/DDBJ whole genome shotgun (WGS) entry which is preliminary data.</text>
</comment>
<reference evidence="2 3" key="1">
    <citation type="submission" date="2017-10" db="EMBL/GenBank/DDBJ databases">
        <title>Two draft genome sequences of Pusillimonas sp. strains isolated from a nitrate- and radionuclide-contaminated groundwater in Russia.</title>
        <authorList>
            <person name="Grouzdev D.S."/>
            <person name="Tourova T.P."/>
            <person name="Goeva M.A."/>
            <person name="Babich T.L."/>
            <person name="Sokolova D.S."/>
            <person name="Abdullin R."/>
            <person name="Poltaraus A.B."/>
            <person name="Toshchakov S.V."/>
            <person name="Nazina T.N."/>
        </authorList>
    </citation>
    <scope>NUCLEOTIDE SEQUENCE [LARGE SCALE GENOMIC DNA]</scope>
    <source>
        <strain evidence="2 3">JR1/69-3-13</strain>
    </source>
</reference>
<feature type="compositionally biased region" description="Low complexity" evidence="1">
    <location>
        <begin position="64"/>
        <end position="77"/>
    </location>
</feature>
<evidence type="ECO:0000313" key="3">
    <source>
        <dbReference type="Proteomes" id="UP000234190"/>
    </source>
</evidence>
<dbReference type="Proteomes" id="UP000234190">
    <property type="component" value="Unassembled WGS sequence"/>
</dbReference>
<dbReference type="Pfam" id="PF06676">
    <property type="entry name" value="DUF1178"/>
    <property type="match status" value="1"/>
</dbReference>
<dbReference type="RefSeq" id="WP_102072561.1">
    <property type="nucleotide sequence ID" value="NZ_PDNW01000002.1"/>
</dbReference>
<keyword evidence="3" id="KW-1185">Reference proteome</keyword>
<evidence type="ECO:0000313" key="2">
    <source>
        <dbReference type="EMBL" id="PLC51243.1"/>
    </source>
</evidence>
<proteinExistence type="predicted"/>
<evidence type="ECO:0008006" key="4">
    <source>
        <dbReference type="Google" id="ProtNLM"/>
    </source>
</evidence>
<dbReference type="AlphaFoldDB" id="A0A2N4U898"/>
<protein>
    <recommendedName>
        <fullName evidence="4">DUF1178 family protein</fullName>
    </recommendedName>
</protein>
<dbReference type="PIRSF" id="PIRSF032131">
    <property type="entry name" value="UCP032131"/>
    <property type="match status" value="1"/>
</dbReference>
<accession>A0A2N4U898</accession>
<name>A0A2N4U898_9BURK</name>
<sequence>MSLKVFDLQCDQGHVFEGWFGSVDNYESQQARGLLSCPICSSSRVSKKLSAPRLNLGHAKGPDPVAGTGSAPAAGPGSAVAATGVAATAVAAPAAAQMAQLQAQVMRHIRQMLRNTEDVGVRFAEEARRMHEGEAQERAIRGTATREERRELAEEGITVMPIPEFLDDDRLQ</sequence>
<feature type="compositionally biased region" description="Basic and acidic residues" evidence="1">
    <location>
        <begin position="133"/>
        <end position="153"/>
    </location>
</feature>
<dbReference type="InterPro" id="IPR009562">
    <property type="entry name" value="DUF1178"/>
</dbReference>
<feature type="region of interest" description="Disordered" evidence="1">
    <location>
        <begin position="133"/>
        <end position="156"/>
    </location>
</feature>